<dbReference type="InterPro" id="IPR018937">
    <property type="entry name" value="MMgT"/>
</dbReference>
<comment type="caution">
    <text evidence="7">The sequence shown here is derived from an EMBL/GenBank/DDBJ whole genome shotgun (WGS) entry which is preliminary data.</text>
</comment>
<evidence type="ECO:0000256" key="6">
    <source>
        <dbReference type="SAM" id="Phobius"/>
    </source>
</evidence>
<keyword evidence="3 6" id="KW-0812">Transmembrane</keyword>
<protein>
    <recommendedName>
        <fullName evidence="9">Membrane magnesium transporter</fullName>
    </recommendedName>
</protein>
<dbReference type="AlphaFoldDB" id="A0A8H7PA64"/>
<reference evidence="7" key="2">
    <citation type="journal article" name="Front. Microbiol.">
        <title>Degradative Capacity of Two Strains of Rhodonia placenta: From Phenotype to Genotype.</title>
        <authorList>
            <person name="Kolle M."/>
            <person name="Horta M.A.C."/>
            <person name="Nowrousian M."/>
            <person name="Ohm R.A."/>
            <person name="Benz J.P."/>
            <person name="Pilgard A."/>
        </authorList>
    </citation>
    <scope>NUCLEOTIDE SEQUENCE</scope>
    <source>
        <strain evidence="7">FPRL280</strain>
    </source>
</reference>
<evidence type="ECO:0000256" key="3">
    <source>
        <dbReference type="ARBA" id="ARBA00022692"/>
    </source>
</evidence>
<name>A0A8H7PA64_9APHY</name>
<sequence>MLGTAMLVVATVTILHAAFSTYEHLSYRKALGKPEGSLPQDIVIEAFISLFLAIVGAAIRTPELREVTWRSEMKHRLGHAAANVSSGDCDADVTTNGISTTPIVAKTDSDADTSITVLEIMDWEARTMNNPIYAIFVGNQTEPTAENDLLSVQTQDSHFALYPDAAG</sequence>
<evidence type="ECO:0000256" key="5">
    <source>
        <dbReference type="ARBA" id="ARBA00023136"/>
    </source>
</evidence>
<evidence type="ECO:0000313" key="7">
    <source>
        <dbReference type="EMBL" id="KAF9820855.1"/>
    </source>
</evidence>
<evidence type="ECO:0000313" key="8">
    <source>
        <dbReference type="Proteomes" id="UP000639403"/>
    </source>
</evidence>
<comment type="similarity">
    <text evidence="2">Belongs to the membrane magnesium transporter (TC 1.A.67) family.</text>
</comment>
<comment type="subcellular location">
    <subcellularLocation>
        <location evidence="1">Endomembrane system</location>
        <topology evidence="1">Multi-pass membrane protein</topology>
    </subcellularLocation>
</comment>
<feature type="transmembrane region" description="Helical" evidence="6">
    <location>
        <begin position="41"/>
        <end position="59"/>
    </location>
</feature>
<keyword evidence="4 6" id="KW-1133">Transmembrane helix</keyword>
<dbReference type="GO" id="GO:0012505">
    <property type="term" value="C:endomembrane system"/>
    <property type="evidence" value="ECO:0007669"/>
    <property type="project" value="UniProtKB-SubCell"/>
</dbReference>
<keyword evidence="5 6" id="KW-0472">Membrane</keyword>
<accession>A0A8H7PA64</accession>
<evidence type="ECO:0000256" key="2">
    <source>
        <dbReference type="ARBA" id="ARBA00006109"/>
    </source>
</evidence>
<organism evidence="7 8">
    <name type="scientific">Rhodonia placenta</name>
    <dbReference type="NCBI Taxonomy" id="104341"/>
    <lineage>
        <taxon>Eukaryota</taxon>
        <taxon>Fungi</taxon>
        <taxon>Dikarya</taxon>
        <taxon>Basidiomycota</taxon>
        <taxon>Agaricomycotina</taxon>
        <taxon>Agaricomycetes</taxon>
        <taxon>Polyporales</taxon>
        <taxon>Adustoporiaceae</taxon>
        <taxon>Rhodonia</taxon>
    </lineage>
</organism>
<evidence type="ECO:0000256" key="4">
    <source>
        <dbReference type="ARBA" id="ARBA00022989"/>
    </source>
</evidence>
<dbReference type="EMBL" id="JADOXO010000007">
    <property type="protein sequence ID" value="KAF9820855.1"/>
    <property type="molecule type" value="Genomic_DNA"/>
</dbReference>
<proteinExistence type="inferred from homology"/>
<dbReference type="Proteomes" id="UP000639403">
    <property type="component" value="Unassembled WGS sequence"/>
</dbReference>
<gene>
    <name evidence="7" type="ORF">IEO21_01082</name>
</gene>
<evidence type="ECO:0008006" key="9">
    <source>
        <dbReference type="Google" id="ProtNLM"/>
    </source>
</evidence>
<evidence type="ECO:0000256" key="1">
    <source>
        <dbReference type="ARBA" id="ARBA00004127"/>
    </source>
</evidence>
<dbReference type="Pfam" id="PF10270">
    <property type="entry name" value="MMgT"/>
    <property type="match status" value="1"/>
</dbReference>
<reference evidence="7" key="1">
    <citation type="submission" date="2020-11" db="EMBL/GenBank/DDBJ databases">
        <authorList>
            <person name="Koelle M."/>
            <person name="Horta M.A.C."/>
            <person name="Nowrousian M."/>
            <person name="Ohm R.A."/>
            <person name="Benz P."/>
            <person name="Pilgard A."/>
        </authorList>
    </citation>
    <scope>NUCLEOTIDE SEQUENCE</scope>
    <source>
        <strain evidence="7">FPRL280</strain>
    </source>
</reference>